<dbReference type="AlphaFoldDB" id="A0A1Y1QXM5"/>
<gene>
    <name evidence="1" type="ORF">BWK73_04655</name>
</gene>
<organism evidence="1 2">
    <name type="scientific">Thiothrix lacustris</name>
    <dbReference type="NCBI Taxonomy" id="525917"/>
    <lineage>
        <taxon>Bacteria</taxon>
        <taxon>Pseudomonadati</taxon>
        <taxon>Pseudomonadota</taxon>
        <taxon>Gammaproteobacteria</taxon>
        <taxon>Thiotrichales</taxon>
        <taxon>Thiotrichaceae</taxon>
        <taxon>Thiothrix</taxon>
    </lineage>
</organism>
<sequence length="257" mass="27547">MKLSLFDAASKLFIGYIDAINDQLNPGGYLIPADATAVAPPPLQTTQAARFNGTDWDVVPDLRGTEYWLNDAQFTITDAGVDLPDGATLQKPQSVINAEFKAVLDVALVKIEAKAGQYQMLFLGANSSKREARFAQNLAAAQRLLAGNYADPEQQSADTLSMTVQAQAQANKNGTTPMSVAEFAQWIVAWQPKTTVIAGYIESILVNGRTGLQQLRDAAVTNRTAPDVFAAECTAYLDQLANQASAKFAELTGASNE</sequence>
<proteinExistence type="predicted"/>
<evidence type="ECO:0000313" key="2">
    <source>
        <dbReference type="Proteomes" id="UP000192491"/>
    </source>
</evidence>
<name>A0A1Y1QXM5_9GAMM</name>
<accession>A0A1Y1QXM5</accession>
<evidence type="ECO:0000313" key="1">
    <source>
        <dbReference type="EMBL" id="OQX16157.1"/>
    </source>
</evidence>
<dbReference type="Proteomes" id="UP000192491">
    <property type="component" value="Unassembled WGS sequence"/>
</dbReference>
<comment type="caution">
    <text evidence="1">The sequence shown here is derived from an EMBL/GenBank/DDBJ whole genome shotgun (WGS) entry which is preliminary data.</text>
</comment>
<dbReference type="EMBL" id="MTEJ01000007">
    <property type="protein sequence ID" value="OQX16157.1"/>
    <property type="molecule type" value="Genomic_DNA"/>
</dbReference>
<protein>
    <submittedName>
        <fullName evidence="1">Uncharacterized protein</fullName>
    </submittedName>
</protein>
<reference evidence="1 2" key="1">
    <citation type="submission" date="2017-01" db="EMBL/GenBank/DDBJ databases">
        <title>Novel large sulfur bacteria in the metagenomes of groundwater-fed chemosynthetic microbial mats in the Lake Huron basin.</title>
        <authorList>
            <person name="Sharrar A.M."/>
            <person name="Flood B.E."/>
            <person name="Bailey J.V."/>
            <person name="Jones D.S."/>
            <person name="Biddanda B."/>
            <person name="Ruberg S.A."/>
            <person name="Marcus D.N."/>
            <person name="Dick G.J."/>
        </authorList>
    </citation>
    <scope>NUCLEOTIDE SEQUENCE [LARGE SCALE GENOMIC DNA]</scope>
    <source>
        <strain evidence="1">A8</strain>
    </source>
</reference>